<dbReference type="RefSeq" id="WP_096350214.1">
    <property type="nucleotide sequence ID" value="NZ_AP017313.1"/>
</dbReference>
<dbReference type="Pfam" id="PF00754">
    <property type="entry name" value="F5_F8_type_C"/>
    <property type="match status" value="1"/>
</dbReference>
<dbReference type="KEGG" id="mgot:MgSA37_01118"/>
<keyword evidence="2" id="KW-1185">Reference proteome</keyword>
<dbReference type="Proteomes" id="UP000218263">
    <property type="component" value="Chromosome"/>
</dbReference>
<gene>
    <name evidence="1" type="ORF">MgSA37_01118</name>
</gene>
<organism evidence="1 2">
    <name type="scientific">Mucilaginibacter gotjawali</name>
    <dbReference type="NCBI Taxonomy" id="1550579"/>
    <lineage>
        <taxon>Bacteria</taxon>
        <taxon>Pseudomonadati</taxon>
        <taxon>Bacteroidota</taxon>
        <taxon>Sphingobacteriia</taxon>
        <taxon>Sphingobacteriales</taxon>
        <taxon>Sphingobacteriaceae</taxon>
        <taxon>Mucilaginibacter</taxon>
    </lineage>
</organism>
<dbReference type="InterPro" id="IPR008979">
    <property type="entry name" value="Galactose-bd-like_sf"/>
</dbReference>
<evidence type="ECO:0000313" key="2">
    <source>
        <dbReference type="Proteomes" id="UP000218263"/>
    </source>
</evidence>
<sequence length="524" mass="57072">MNVSLKRYLLFGVLPLLLFSCKKQIQTEATPKAVLSMGKHNNLNPIDYSPILIKQAAYIASCQLADGEIMDVPEPNNRICPYFENIACLGLLANPTSANITVVKKWMTWYMAHLNGSTNPVTSGAEIPGSVYDYFGAAQTTNGTYDSIDSYAATFLVLAKRLAEASPADRSWLSGYSYQLTLIGNALTTCIDNSSHLIPNNFGADNNDGLTIASYVYPAKYLMDNAEVNDGFKAITWLESNVISGGSPTYYQGVTTAHTSAIESYLWNGTMYNWYDPSSTTPNSSWSKFSPDAGGQLFPVMYDVIASASTRAISLYNSFNTYYPLWSAGHTYDTVTHYPNVFVCYAAAKMSDSARVNSYLNYTQSFGTGNPANWFTAEAGFTMLAAQLISTMNPSTVNLASGRGAYTSTSSTNGVSPALAVDGSLSTRWSGDVADNQWWEVDLGASKVVSRIVINWEAAYATSYRIQTSNDNTNFFDAVPQITGADGGNDTIAFSPINARYIRIVCNTRVNTAWGSSFWEAGVY</sequence>
<reference evidence="1 2" key="1">
    <citation type="submission" date="2015-12" db="EMBL/GenBank/DDBJ databases">
        <title>Genome sequence of Mucilaginibacter gotjawali.</title>
        <authorList>
            <person name="Lee J.S."/>
            <person name="Lee K.C."/>
            <person name="Kim K.K."/>
            <person name="Lee B.W."/>
        </authorList>
    </citation>
    <scope>NUCLEOTIDE SEQUENCE [LARGE SCALE GENOMIC DNA]</scope>
    <source>
        <strain evidence="1 2">SA3-7</strain>
    </source>
</reference>
<protein>
    <submittedName>
        <fullName evidence="1">F5/8 type C domain protein</fullName>
    </submittedName>
</protein>
<accession>A0A110B1D6</accession>
<evidence type="ECO:0000313" key="1">
    <source>
        <dbReference type="EMBL" id="BAU52954.1"/>
    </source>
</evidence>
<dbReference type="PROSITE" id="PS51257">
    <property type="entry name" value="PROKAR_LIPOPROTEIN"/>
    <property type="match status" value="1"/>
</dbReference>
<dbReference type="Gene3D" id="2.60.120.260">
    <property type="entry name" value="Galactose-binding domain-like"/>
    <property type="match status" value="1"/>
</dbReference>
<dbReference type="AlphaFoldDB" id="A0A110B1D6"/>
<dbReference type="EMBL" id="AP017313">
    <property type="protein sequence ID" value="BAU52954.1"/>
    <property type="molecule type" value="Genomic_DNA"/>
</dbReference>
<dbReference type="InterPro" id="IPR000421">
    <property type="entry name" value="FA58C"/>
</dbReference>
<name>A0A110B1D6_9SPHI</name>
<proteinExistence type="predicted"/>
<dbReference type="PROSITE" id="PS50022">
    <property type="entry name" value="FA58C_3"/>
    <property type="match status" value="1"/>
</dbReference>
<dbReference type="OrthoDB" id="8880998at2"/>
<dbReference type="SUPFAM" id="SSF49785">
    <property type="entry name" value="Galactose-binding domain-like"/>
    <property type="match status" value="1"/>
</dbReference>